<dbReference type="InterPro" id="IPR036390">
    <property type="entry name" value="WH_DNA-bd_sf"/>
</dbReference>
<protein>
    <recommendedName>
        <fullName evidence="8">Transcriptional repressor</fullName>
    </recommendedName>
</protein>
<dbReference type="GO" id="GO:0008270">
    <property type="term" value="F:zinc ion binding"/>
    <property type="evidence" value="ECO:0007669"/>
    <property type="project" value="TreeGrafter"/>
</dbReference>
<reference evidence="7" key="1">
    <citation type="submission" date="2018-05" db="EMBL/GenBank/DDBJ databases">
        <authorList>
            <person name="Lanie J.A."/>
            <person name="Ng W.-L."/>
            <person name="Kazmierczak K.M."/>
            <person name="Andrzejewski T.M."/>
            <person name="Davidsen T.M."/>
            <person name="Wayne K.J."/>
            <person name="Tettelin H."/>
            <person name="Glass J.I."/>
            <person name="Rusch D."/>
            <person name="Podicherti R."/>
            <person name="Tsui H.-C.T."/>
            <person name="Winkler M.E."/>
        </authorList>
    </citation>
    <scope>NUCLEOTIDE SEQUENCE</scope>
</reference>
<evidence type="ECO:0008006" key="8">
    <source>
        <dbReference type="Google" id="ProtNLM"/>
    </source>
</evidence>
<name>A0A381N1W4_9ZZZZ</name>
<dbReference type="CDD" id="cd07153">
    <property type="entry name" value="Fur_like"/>
    <property type="match status" value="1"/>
</dbReference>
<dbReference type="Pfam" id="PF01475">
    <property type="entry name" value="FUR"/>
    <property type="match status" value="1"/>
</dbReference>
<dbReference type="PANTHER" id="PTHR33202">
    <property type="entry name" value="ZINC UPTAKE REGULATION PROTEIN"/>
    <property type="match status" value="1"/>
</dbReference>
<evidence type="ECO:0000256" key="5">
    <source>
        <dbReference type="ARBA" id="ARBA00023125"/>
    </source>
</evidence>
<dbReference type="InterPro" id="IPR036388">
    <property type="entry name" value="WH-like_DNA-bd_sf"/>
</dbReference>
<dbReference type="GO" id="GO:0045892">
    <property type="term" value="P:negative regulation of DNA-templated transcription"/>
    <property type="evidence" value="ECO:0007669"/>
    <property type="project" value="TreeGrafter"/>
</dbReference>
<gene>
    <name evidence="7" type="ORF">METZ01_LOCUS1313</name>
</gene>
<dbReference type="SUPFAM" id="SSF46785">
    <property type="entry name" value="Winged helix' DNA-binding domain"/>
    <property type="match status" value="1"/>
</dbReference>
<dbReference type="GO" id="GO:1900376">
    <property type="term" value="P:regulation of secondary metabolite biosynthetic process"/>
    <property type="evidence" value="ECO:0007669"/>
    <property type="project" value="TreeGrafter"/>
</dbReference>
<evidence type="ECO:0000256" key="1">
    <source>
        <dbReference type="ARBA" id="ARBA00007957"/>
    </source>
</evidence>
<keyword evidence="5" id="KW-0238">DNA-binding</keyword>
<evidence type="ECO:0000256" key="4">
    <source>
        <dbReference type="ARBA" id="ARBA00023015"/>
    </source>
</evidence>
<sequence length="150" mass="16855">VTTQDELGARLKTLGIRLTPQRLAIAEVVVNSGDHPSVKQIFGRVKEFFPYVTLATVYSTLAVLERAGIVRELPFQKQSRYDANLSPHANLVCVGCGSVHDATVGQEMVSDLRQQLENSSDFRFTGQRVDFYGWCPNCAHRRDRRADFLN</sequence>
<evidence type="ECO:0000256" key="3">
    <source>
        <dbReference type="ARBA" id="ARBA00022833"/>
    </source>
</evidence>
<keyword evidence="4" id="KW-0805">Transcription regulation</keyword>
<evidence type="ECO:0000256" key="2">
    <source>
        <dbReference type="ARBA" id="ARBA00022491"/>
    </source>
</evidence>
<feature type="non-terminal residue" evidence="7">
    <location>
        <position position="1"/>
    </location>
</feature>
<dbReference type="GO" id="GO:0000976">
    <property type="term" value="F:transcription cis-regulatory region binding"/>
    <property type="evidence" value="ECO:0007669"/>
    <property type="project" value="TreeGrafter"/>
</dbReference>
<dbReference type="InterPro" id="IPR002481">
    <property type="entry name" value="FUR"/>
</dbReference>
<dbReference type="InterPro" id="IPR043135">
    <property type="entry name" value="Fur_C"/>
</dbReference>
<keyword evidence="6" id="KW-0804">Transcription</keyword>
<evidence type="ECO:0000256" key="6">
    <source>
        <dbReference type="ARBA" id="ARBA00023163"/>
    </source>
</evidence>
<dbReference type="PANTHER" id="PTHR33202:SF7">
    <property type="entry name" value="FERRIC UPTAKE REGULATION PROTEIN"/>
    <property type="match status" value="1"/>
</dbReference>
<comment type="similarity">
    <text evidence="1">Belongs to the Fur family.</text>
</comment>
<keyword evidence="2" id="KW-0678">Repressor</keyword>
<organism evidence="7">
    <name type="scientific">marine metagenome</name>
    <dbReference type="NCBI Taxonomy" id="408172"/>
    <lineage>
        <taxon>unclassified sequences</taxon>
        <taxon>metagenomes</taxon>
        <taxon>ecological metagenomes</taxon>
    </lineage>
</organism>
<dbReference type="AlphaFoldDB" id="A0A381N1W4"/>
<dbReference type="EMBL" id="UINC01000068">
    <property type="protein sequence ID" value="SUZ48459.1"/>
    <property type="molecule type" value="Genomic_DNA"/>
</dbReference>
<accession>A0A381N1W4</accession>
<evidence type="ECO:0000313" key="7">
    <source>
        <dbReference type="EMBL" id="SUZ48459.1"/>
    </source>
</evidence>
<dbReference type="Gene3D" id="3.30.1490.190">
    <property type="match status" value="1"/>
</dbReference>
<keyword evidence="3" id="KW-0862">Zinc</keyword>
<dbReference type="Gene3D" id="1.10.10.10">
    <property type="entry name" value="Winged helix-like DNA-binding domain superfamily/Winged helix DNA-binding domain"/>
    <property type="match status" value="1"/>
</dbReference>
<proteinExistence type="inferred from homology"/>
<dbReference type="GO" id="GO:0003700">
    <property type="term" value="F:DNA-binding transcription factor activity"/>
    <property type="evidence" value="ECO:0007669"/>
    <property type="project" value="InterPro"/>
</dbReference>